<dbReference type="InterPro" id="IPR020557">
    <property type="entry name" value="Fumarate_lyase_CS"/>
</dbReference>
<evidence type="ECO:0000313" key="3">
    <source>
        <dbReference type="EMBL" id="MFC3103341.1"/>
    </source>
</evidence>
<feature type="domain" description="Adenylosuccinate lyase C-terminal" evidence="2">
    <location>
        <begin position="360"/>
        <end position="439"/>
    </location>
</feature>
<evidence type="ECO:0000259" key="2">
    <source>
        <dbReference type="SMART" id="SM00998"/>
    </source>
</evidence>
<dbReference type="PANTHER" id="PTHR43172">
    <property type="entry name" value="ADENYLOSUCCINATE LYASE"/>
    <property type="match status" value="1"/>
</dbReference>
<keyword evidence="3" id="KW-0456">Lyase</keyword>
<proteinExistence type="inferred from homology"/>
<accession>A0ABV7ENA7</accession>
<comment type="similarity">
    <text evidence="1">Belongs to the class-II fumarase/aspartase family.</text>
</comment>
<dbReference type="InterPro" id="IPR008948">
    <property type="entry name" value="L-Aspartase-like"/>
</dbReference>
<dbReference type="PANTHER" id="PTHR43172:SF2">
    <property type="entry name" value="ADENYLOSUCCINATE LYASE C-TERMINAL DOMAIN-CONTAINING PROTEIN"/>
    <property type="match status" value="1"/>
</dbReference>
<organism evidence="3 4">
    <name type="scientific">Salinisphaera aquimarina</name>
    <dbReference type="NCBI Taxonomy" id="2094031"/>
    <lineage>
        <taxon>Bacteria</taxon>
        <taxon>Pseudomonadati</taxon>
        <taxon>Pseudomonadota</taxon>
        <taxon>Gammaproteobacteria</taxon>
        <taxon>Salinisphaerales</taxon>
        <taxon>Salinisphaeraceae</taxon>
        <taxon>Salinisphaera</taxon>
    </lineage>
</organism>
<dbReference type="PROSITE" id="PS00163">
    <property type="entry name" value="FUMARATE_LYASES"/>
    <property type="match status" value="1"/>
</dbReference>
<dbReference type="Gene3D" id="1.20.200.10">
    <property type="entry name" value="Fumarase/aspartase (Central domain)"/>
    <property type="match status" value="1"/>
</dbReference>
<dbReference type="PRINTS" id="PR00145">
    <property type="entry name" value="ARGSUCLYASE"/>
</dbReference>
<dbReference type="PRINTS" id="PR00149">
    <property type="entry name" value="FUMRATELYASE"/>
</dbReference>
<dbReference type="PROSITE" id="PS51257">
    <property type="entry name" value="PROKAR_LIPOPROTEIN"/>
    <property type="match status" value="1"/>
</dbReference>
<evidence type="ECO:0000256" key="1">
    <source>
        <dbReference type="ARBA" id="ARBA00034772"/>
    </source>
</evidence>
<reference evidence="4" key="1">
    <citation type="journal article" date="2019" name="Int. J. Syst. Evol. Microbiol.">
        <title>The Global Catalogue of Microorganisms (GCM) 10K type strain sequencing project: providing services to taxonomists for standard genome sequencing and annotation.</title>
        <authorList>
            <consortium name="The Broad Institute Genomics Platform"/>
            <consortium name="The Broad Institute Genome Sequencing Center for Infectious Disease"/>
            <person name="Wu L."/>
            <person name="Ma J."/>
        </authorList>
    </citation>
    <scope>NUCLEOTIDE SEQUENCE [LARGE SCALE GENOMIC DNA]</scope>
    <source>
        <strain evidence="4">KCTC 52640</strain>
    </source>
</reference>
<evidence type="ECO:0000313" key="4">
    <source>
        <dbReference type="Proteomes" id="UP001595462"/>
    </source>
</evidence>
<dbReference type="RefSeq" id="WP_380687277.1">
    <property type="nucleotide sequence ID" value="NZ_JBHRSS010000003.1"/>
</dbReference>
<dbReference type="InterPro" id="IPR019468">
    <property type="entry name" value="AdenyloSucc_lyase_C"/>
</dbReference>
<comment type="caution">
    <text evidence="3">The sequence shown here is derived from an EMBL/GenBank/DDBJ whole genome shotgun (WGS) entry which is preliminary data.</text>
</comment>
<dbReference type="Proteomes" id="UP001595462">
    <property type="component" value="Unassembled WGS sequence"/>
</dbReference>
<dbReference type="GO" id="GO:0016829">
    <property type="term" value="F:lyase activity"/>
    <property type="evidence" value="ECO:0007669"/>
    <property type="project" value="UniProtKB-KW"/>
</dbReference>
<dbReference type="SMART" id="SM00998">
    <property type="entry name" value="ADSL_C"/>
    <property type="match status" value="1"/>
</dbReference>
<gene>
    <name evidence="3" type="ORF">ACFOSU_05480</name>
</gene>
<dbReference type="InterPro" id="IPR022761">
    <property type="entry name" value="Fumarate_lyase_N"/>
</dbReference>
<dbReference type="Pfam" id="PF00206">
    <property type="entry name" value="Lyase_1"/>
    <property type="match status" value="1"/>
</dbReference>
<protein>
    <submittedName>
        <fullName evidence="3">Lyase family protein</fullName>
    </submittedName>
</protein>
<dbReference type="SUPFAM" id="SSF48557">
    <property type="entry name" value="L-aspartase-like"/>
    <property type="match status" value="1"/>
</dbReference>
<dbReference type="Gene3D" id="1.10.40.30">
    <property type="entry name" value="Fumarase/aspartase (C-terminal domain)"/>
    <property type="match status" value="1"/>
</dbReference>
<keyword evidence="4" id="KW-1185">Reference proteome</keyword>
<dbReference type="InterPro" id="IPR000362">
    <property type="entry name" value="Fumarate_lyase_fam"/>
</dbReference>
<sequence>MYDLFLRQPFMSTAGVAACDAGAIVAAMCRFELALARVEEEAGHLPAGSADAIASHIQADAFDISDLAAGTADGGNVAIVFVKQAKALLPQPLKQALHKGATSQDVVDTALMLVLKPRLAHCLQQLGDAIDGGTTLMDAHARTPMIGRTLTQQALPITFGAKVAQWLAGLMQAETRLADVVARGLYVQFGGPVGTHHGLADDGMTLMAALADELDLACPLLPWHTDRQPILALLDAVGAVAVAAEKIATDIAFMAQTEVGEASEPAATGAGGSSSMPHKQNPVGSTRIRAAARQIHAAVGLVHTTAAQVHERAFGEWHAEWAPTVDAVLLLEGALETLVPLITDLQVDPQAMRTNLARTGGANLAAPAVALLAEVMDREHAQALAARASDRARRDGLDFADALLDIPEIAEAIDGAHLRAAVDPGAYVGTSAAQIARIHAALEQS</sequence>
<dbReference type="EMBL" id="JBHRSS010000003">
    <property type="protein sequence ID" value="MFC3103341.1"/>
    <property type="molecule type" value="Genomic_DNA"/>
</dbReference>
<name>A0ABV7ENA7_9GAMM</name>